<evidence type="ECO:0000256" key="8">
    <source>
        <dbReference type="ARBA" id="ARBA00022840"/>
    </source>
</evidence>
<dbReference type="InterPro" id="IPR002646">
    <property type="entry name" value="PolA_pol_head_dom"/>
</dbReference>
<keyword evidence="7" id="KW-0692">RNA repair</keyword>
<dbReference type="OrthoDB" id="9805698at2"/>
<name>A0A4Z0RA58_9FIRM</name>
<dbReference type="GO" id="GO:0008033">
    <property type="term" value="P:tRNA processing"/>
    <property type="evidence" value="ECO:0007669"/>
    <property type="project" value="UniProtKB-KW"/>
</dbReference>
<evidence type="ECO:0000256" key="5">
    <source>
        <dbReference type="ARBA" id="ARBA00022723"/>
    </source>
</evidence>
<accession>A0A4Z0RA58</accession>
<dbReference type="Pfam" id="PF01743">
    <property type="entry name" value="PolyA_pol"/>
    <property type="match status" value="1"/>
</dbReference>
<keyword evidence="15" id="KW-1185">Reference proteome</keyword>
<keyword evidence="2 11" id="KW-0808">Transferase</keyword>
<dbReference type="InterPro" id="IPR043519">
    <property type="entry name" value="NT_sf"/>
</dbReference>
<evidence type="ECO:0000256" key="7">
    <source>
        <dbReference type="ARBA" id="ARBA00022800"/>
    </source>
</evidence>
<keyword evidence="10 11" id="KW-0694">RNA-binding</keyword>
<keyword evidence="8" id="KW-0067">ATP-binding</keyword>
<evidence type="ECO:0000256" key="9">
    <source>
        <dbReference type="ARBA" id="ARBA00022842"/>
    </source>
</evidence>
<dbReference type="GO" id="GO:0005524">
    <property type="term" value="F:ATP binding"/>
    <property type="evidence" value="ECO:0007669"/>
    <property type="project" value="UniProtKB-KW"/>
</dbReference>
<dbReference type="Proteomes" id="UP000298460">
    <property type="component" value="Unassembled WGS sequence"/>
</dbReference>
<comment type="caution">
    <text evidence="14">The sequence shown here is derived from an EMBL/GenBank/DDBJ whole genome shotgun (WGS) entry which is preliminary data.</text>
</comment>
<keyword evidence="9" id="KW-0460">Magnesium</keyword>
<dbReference type="EMBL" id="SPQQ01000002">
    <property type="protein sequence ID" value="TGE38923.1"/>
    <property type="molecule type" value="Genomic_DNA"/>
</dbReference>
<keyword evidence="5" id="KW-0479">Metal-binding</keyword>
<evidence type="ECO:0000259" key="12">
    <source>
        <dbReference type="Pfam" id="PF01743"/>
    </source>
</evidence>
<feature type="domain" description="Poly A polymerase head" evidence="12">
    <location>
        <begin position="20"/>
        <end position="127"/>
    </location>
</feature>
<dbReference type="Pfam" id="PF12627">
    <property type="entry name" value="PolyA_pol_RNAbd"/>
    <property type="match status" value="1"/>
</dbReference>
<sequence>MIGTEFQQEILEKLSDVSKVYIVGGAVRDAQLGISAKDVDAVMALPLQKIEGKLLEWGYKPHLIGAHQQTVSIFQGEDRVDIADFSGDVEANALSRDFTMNAIYQDVRTGEVIDPLHGLQDLREGRLKACGSASDRFKEDPLRIMRLIRLAVSYDLSIEPETWQAAVEHVPDLREVAAERVTVELGRILILDKIDKALGLLDDLGYFQISIPELARLKGLVQNRYHTKDAWEHTRHVVKNTVPRISLRLAALFHDLGKWETASRECYVWGTIRLTDQGYEIDGFKLKGKNIERWVNKEAEVHGGRLDNYPDTIIVKRIKPAKATQKKHIEMVLDGKRHFLMHERESARLVKEILPRFRWSMVLPGGSLGERELEYVVGHHMLGTLTFMSELKGDIDQTKFRNKTRQFAWEIGWNGQVFDKQRIENVLDLWRADYLGGKQDAAENIERLDEIQRAIRNACAFLTERASLLDWTHFEKFARGKGLEGELFGRFKEQVRRHVMMDNKYRLTDPQFLEREYAVYWKPSSVTSKAKRNSRTM</sequence>
<organism evidence="14 15">
    <name type="scientific">Desulfosporosinus fructosivorans</name>
    <dbReference type="NCBI Taxonomy" id="2018669"/>
    <lineage>
        <taxon>Bacteria</taxon>
        <taxon>Bacillati</taxon>
        <taxon>Bacillota</taxon>
        <taxon>Clostridia</taxon>
        <taxon>Eubacteriales</taxon>
        <taxon>Desulfitobacteriaceae</taxon>
        <taxon>Desulfosporosinus</taxon>
    </lineage>
</organism>
<dbReference type="GO" id="GO:0003723">
    <property type="term" value="F:RNA binding"/>
    <property type="evidence" value="ECO:0007669"/>
    <property type="project" value="UniProtKB-KW"/>
</dbReference>
<dbReference type="GO" id="GO:0046872">
    <property type="term" value="F:metal ion binding"/>
    <property type="evidence" value="ECO:0007669"/>
    <property type="project" value="UniProtKB-KW"/>
</dbReference>
<comment type="cofactor">
    <cofactor evidence="1">
        <name>Mg(2+)</name>
        <dbReference type="ChEBI" id="CHEBI:18420"/>
    </cofactor>
</comment>
<gene>
    <name evidence="14" type="ORF">E4K67_05475</name>
</gene>
<keyword evidence="6" id="KW-0547">Nucleotide-binding</keyword>
<proteinExistence type="inferred from homology"/>
<evidence type="ECO:0000256" key="4">
    <source>
        <dbReference type="ARBA" id="ARBA00022695"/>
    </source>
</evidence>
<evidence type="ECO:0000259" key="13">
    <source>
        <dbReference type="Pfam" id="PF12627"/>
    </source>
</evidence>
<reference evidence="14 15" key="1">
    <citation type="submission" date="2019-03" db="EMBL/GenBank/DDBJ databases">
        <title>Draft Genome Sequence of Desulfosporosinus fructosivorans Strain 63.6F, Isolated from Marine Sediment in the Baltic Sea.</title>
        <authorList>
            <person name="Hausmann B."/>
            <person name="Vandieken V."/>
            <person name="Pjevac P."/>
            <person name="Schreck K."/>
            <person name="Herbold C.W."/>
            <person name="Loy A."/>
        </authorList>
    </citation>
    <scope>NUCLEOTIDE SEQUENCE [LARGE SCALE GENOMIC DNA]</scope>
    <source>
        <strain evidence="14 15">63.6F</strain>
    </source>
</reference>
<dbReference type="PANTHER" id="PTHR47545">
    <property type="entry name" value="MULTIFUNCTIONAL CCA PROTEIN"/>
    <property type="match status" value="1"/>
</dbReference>
<dbReference type="GO" id="GO:0016779">
    <property type="term" value="F:nucleotidyltransferase activity"/>
    <property type="evidence" value="ECO:0007669"/>
    <property type="project" value="UniProtKB-KW"/>
</dbReference>
<dbReference type="RefSeq" id="WP_135545419.1">
    <property type="nucleotide sequence ID" value="NZ_SPQQ01000002.1"/>
</dbReference>
<feature type="domain" description="tRNA nucleotidyltransferase/poly(A) polymerase RNA and SrmB- binding" evidence="13">
    <location>
        <begin position="156"/>
        <end position="215"/>
    </location>
</feature>
<dbReference type="Gene3D" id="3.30.460.10">
    <property type="entry name" value="Beta Polymerase, domain 2"/>
    <property type="match status" value="1"/>
</dbReference>
<dbReference type="AlphaFoldDB" id="A0A4Z0RA58"/>
<dbReference type="GO" id="GO:0042245">
    <property type="term" value="P:RNA repair"/>
    <property type="evidence" value="ECO:0007669"/>
    <property type="project" value="UniProtKB-KW"/>
</dbReference>
<evidence type="ECO:0000256" key="11">
    <source>
        <dbReference type="RuleBase" id="RU003953"/>
    </source>
</evidence>
<evidence type="ECO:0000256" key="10">
    <source>
        <dbReference type="ARBA" id="ARBA00022884"/>
    </source>
</evidence>
<dbReference type="InterPro" id="IPR050124">
    <property type="entry name" value="tRNA_CCA-adding_enzyme"/>
</dbReference>
<dbReference type="SUPFAM" id="SSF81301">
    <property type="entry name" value="Nucleotidyltransferase"/>
    <property type="match status" value="1"/>
</dbReference>
<keyword evidence="3" id="KW-0819">tRNA processing</keyword>
<keyword evidence="4" id="KW-0548">Nucleotidyltransferase</keyword>
<comment type="similarity">
    <text evidence="11">Belongs to the tRNA nucleotidyltransferase/poly(A) polymerase family.</text>
</comment>
<evidence type="ECO:0000313" key="15">
    <source>
        <dbReference type="Proteomes" id="UP000298460"/>
    </source>
</evidence>
<protein>
    <submittedName>
        <fullName evidence="14">CCA tRNA nucleotidyltransferase</fullName>
    </submittedName>
</protein>
<dbReference type="SUPFAM" id="SSF81891">
    <property type="entry name" value="Poly A polymerase C-terminal region-like"/>
    <property type="match status" value="1"/>
</dbReference>
<evidence type="ECO:0000256" key="6">
    <source>
        <dbReference type="ARBA" id="ARBA00022741"/>
    </source>
</evidence>
<dbReference type="Gene3D" id="1.10.3090.10">
    <property type="entry name" value="cca-adding enzyme, domain 2"/>
    <property type="match status" value="1"/>
</dbReference>
<evidence type="ECO:0000313" key="14">
    <source>
        <dbReference type="EMBL" id="TGE38923.1"/>
    </source>
</evidence>
<evidence type="ECO:0000256" key="2">
    <source>
        <dbReference type="ARBA" id="ARBA00022679"/>
    </source>
</evidence>
<evidence type="ECO:0000256" key="1">
    <source>
        <dbReference type="ARBA" id="ARBA00001946"/>
    </source>
</evidence>
<evidence type="ECO:0000256" key="3">
    <source>
        <dbReference type="ARBA" id="ARBA00022694"/>
    </source>
</evidence>
<dbReference type="PANTHER" id="PTHR47545:SF1">
    <property type="entry name" value="MULTIFUNCTIONAL CCA PROTEIN"/>
    <property type="match status" value="1"/>
</dbReference>
<dbReference type="InterPro" id="IPR032828">
    <property type="entry name" value="PolyA_RNA-bd"/>
</dbReference>